<dbReference type="InterPro" id="IPR050221">
    <property type="entry name" value="26S_Proteasome_ATPase"/>
</dbReference>
<dbReference type="OrthoDB" id="9806903at2"/>
<accession>A0A3P3U9Y8</accession>
<proteinExistence type="inferred from homology"/>
<protein>
    <submittedName>
        <fullName evidence="5">ATP-binding protein</fullName>
    </submittedName>
</protein>
<dbReference type="SUPFAM" id="SSF52540">
    <property type="entry name" value="P-loop containing nucleoside triphosphate hydrolases"/>
    <property type="match status" value="1"/>
</dbReference>
<comment type="similarity">
    <text evidence="1">Belongs to the AAA ATPase family.</text>
</comment>
<dbReference type="Pfam" id="PF00004">
    <property type="entry name" value="AAA"/>
    <property type="match status" value="1"/>
</dbReference>
<comment type="caution">
    <text evidence="5">The sequence shown here is derived from an EMBL/GenBank/DDBJ whole genome shotgun (WGS) entry which is preliminary data.</text>
</comment>
<dbReference type="Gene3D" id="3.40.50.300">
    <property type="entry name" value="P-loop containing nucleotide triphosphate hydrolases"/>
    <property type="match status" value="1"/>
</dbReference>
<evidence type="ECO:0000313" key="5">
    <source>
        <dbReference type="EMBL" id="RRJ67177.1"/>
    </source>
</evidence>
<evidence type="ECO:0000256" key="2">
    <source>
        <dbReference type="ARBA" id="ARBA00022741"/>
    </source>
</evidence>
<name>A0A3P3U9Y8_9BACL</name>
<evidence type="ECO:0000259" key="4">
    <source>
        <dbReference type="SMART" id="SM00382"/>
    </source>
</evidence>
<dbReference type="InterPro" id="IPR003593">
    <property type="entry name" value="AAA+_ATPase"/>
</dbReference>
<feature type="domain" description="AAA+ ATPase" evidence="4">
    <location>
        <begin position="68"/>
        <end position="200"/>
    </location>
</feature>
<evidence type="ECO:0000256" key="1">
    <source>
        <dbReference type="ARBA" id="ARBA00006914"/>
    </source>
</evidence>
<keyword evidence="2" id="KW-0547">Nucleotide-binding</keyword>
<dbReference type="GO" id="GO:0005524">
    <property type="term" value="F:ATP binding"/>
    <property type="evidence" value="ECO:0007669"/>
    <property type="project" value="UniProtKB-KW"/>
</dbReference>
<gene>
    <name evidence="5" type="ORF">EHV15_32840</name>
</gene>
<keyword evidence="3 5" id="KW-0067">ATP-binding</keyword>
<dbReference type="CDD" id="cd19481">
    <property type="entry name" value="RecA-like_protease"/>
    <property type="match status" value="1"/>
</dbReference>
<dbReference type="AlphaFoldDB" id="A0A3P3U9Y8"/>
<keyword evidence="6" id="KW-1185">Reference proteome</keyword>
<dbReference type="GO" id="GO:0016887">
    <property type="term" value="F:ATP hydrolysis activity"/>
    <property type="evidence" value="ECO:0007669"/>
    <property type="project" value="InterPro"/>
</dbReference>
<evidence type="ECO:0000313" key="6">
    <source>
        <dbReference type="Proteomes" id="UP000267017"/>
    </source>
</evidence>
<reference evidence="5 6" key="1">
    <citation type="submission" date="2018-11" db="EMBL/GenBank/DDBJ databases">
        <title>Genome sequencing of Paenibacillus sp. KCOM 3021 (= ChDC PVNT-B20).</title>
        <authorList>
            <person name="Kook J.-K."/>
            <person name="Park S.-N."/>
            <person name="Lim Y.K."/>
        </authorList>
    </citation>
    <scope>NUCLEOTIDE SEQUENCE [LARGE SCALE GENOMIC DNA]</scope>
    <source>
        <strain evidence="5 6">KCOM 3021</strain>
    </source>
</reference>
<organism evidence="5 6">
    <name type="scientific">Paenibacillus oralis</name>
    <dbReference type="NCBI Taxonomy" id="2490856"/>
    <lineage>
        <taxon>Bacteria</taxon>
        <taxon>Bacillati</taxon>
        <taxon>Bacillota</taxon>
        <taxon>Bacilli</taxon>
        <taxon>Bacillales</taxon>
        <taxon>Paenibacillaceae</taxon>
        <taxon>Paenibacillus</taxon>
    </lineage>
</organism>
<dbReference type="InterPro" id="IPR003959">
    <property type="entry name" value="ATPase_AAA_core"/>
</dbReference>
<sequence>MACMSKNNNGNFRLPRSKGTDMATYFTPKECKKKTKRIVLAPVNRQIIEEFIAILGMKEKFEQYDVPMPNKIVMFGPPGTGKTLTAFYLAACLELPLILVRLDAVIHSHLGETGSNIRKIFDYAKTTPCVLFLDEFDAVGRTRDNNDEVKEMARVVNTLLQCLDEFEGSSVFIAATNLEAELDQAIWRRFDTKMIYGMPEETDREQFIRLHLEDFEHEEALHKAASDLLKGCSFADMEQILLKAKRKAIIGDTSLGRVHIEDAYSEYKPKVCL</sequence>
<dbReference type="InterPro" id="IPR027417">
    <property type="entry name" value="P-loop_NTPase"/>
</dbReference>
<dbReference type="SMART" id="SM00382">
    <property type="entry name" value="AAA"/>
    <property type="match status" value="1"/>
</dbReference>
<dbReference type="Gene3D" id="1.10.8.60">
    <property type="match status" value="1"/>
</dbReference>
<dbReference type="PANTHER" id="PTHR23073">
    <property type="entry name" value="26S PROTEASOME REGULATORY SUBUNIT"/>
    <property type="match status" value="1"/>
</dbReference>
<dbReference type="Proteomes" id="UP000267017">
    <property type="component" value="Unassembled WGS sequence"/>
</dbReference>
<dbReference type="EMBL" id="RRCN01000001">
    <property type="protein sequence ID" value="RRJ67177.1"/>
    <property type="molecule type" value="Genomic_DNA"/>
</dbReference>
<evidence type="ECO:0000256" key="3">
    <source>
        <dbReference type="ARBA" id="ARBA00022840"/>
    </source>
</evidence>